<comment type="similarity">
    <text evidence="2">Belongs to the JIP scaffold family.</text>
</comment>
<feature type="domain" description="RH2" evidence="8">
    <location>
        <begin position="477"/>
        <end position="551"/>
    </location>
</feature>
<evidence type="ECO:0000256" key="4">
    <source>
        <dbReference type="ARBA" id="ARBA00023054"/>
    </source>
</evidence>
<evidence type="ECO:0000256" key="2">
    <source>
        <dbReference type="ARBA" id="ARBA00009866"/>
    </source>
</evidence>
<reference evidence="9 10" key="1">
    <citation type="submission" date="2024-02" db="EMBL/GenBank/DDBJ databases">
        <authorList>
            <person name="Daric V."/>
            <person name="Darras S."/>
        </authorList>
    </citation>
    <scope>NUCLEOTIDE SEQUENCE [LARGE SCALE GENOMIC DNA]</scope>
</reference>
<feature type="compositionally biased region" description="Basic and acidic residues" evidence="6">
    <location>
        <begin position="318"/>
        <end position="327"/>
    </location>
</feature>
<dbReference type="InterPro" id="IPR036322">
    <property type="entry name" value="WD40_repeat_dom_sf"/>
</dbReference>
<dbReference type="Proteomes" id="UP001642483">
    <property type="component" value="Unassembled WGS sequence"/>
</dbReference>
<dbReference type="PANTHER" id="PTHR13886:SF4">
    <property type="entry name" value="JNK-INTERACTING PROTEIN 3"/>
    <property type="match status" value="1"/>
</dbReference>
<dbReference type="PROSITE" id="PS51776">
    <property type="entry name" value="RH1"/>
    <property type="match status" value="1"/>
</dbReference>
<feature type="region of interest" description="Disordered" evidence="6">
    <location>
        <begin position="833"/>
        <end position="878"/>
    </location>
</feature>
<name>A0ABP0H3Q7_CLALP</name>
<dbReference type="PANTHER" id="PTHR13886">
    <property type="entry name" value="JNK/SAPK-ASSOCIATED PROTEIN"/>
    <property type="match status" value="1"/>
</dbReference>
<keyword evidence="4 5" id="KW-0175">Coiled coil</keyword>
<feature type="coiled-coil region" evidence="5">
    <location>
        <begin position="80"/>
        <end position="167"/>
    </location>
</feature>
<dbReference type="SUPFAM" id="SSF50978">
    <property type="entry name" value="WD40 repeat-like"/>
    <property type="match status" value="1"/>
</dbReference>
<dbReference type="Gene3D" id="2.130.10.10">
    <property type="entry name" value="YVTN repeat-like/Quinoprotein amine dehydrogenase"/>
    <property type="match status" value="1"/>
</dbReference>
<accession>A0ABP0H3Q7</accession>
<evidence type="ECO:0000256" key="1">
    <source>
        <dbReference type="ARBA" id="ARBA00004496"/>
    </source>
</evidence>
<evidence type="ECO:0000259" key="8">
    <source>
        <dbReference type="PROSITE" id="PS51777"/>
    </source>
</evidence>
<keyword evidence="3" id="KW-0963">Cytoplasm</keyword>
<dbReference type="InterPro" id="IPR032486">
    <property type="entry name" value="JIP_LZII"/>
</dbReference>
<dbReference type="Pfam" id="PF19056">
    <property type="entry name" value="WD40_2"/>
    <property type="match status" value="1"/>
</dbReference>
<evidence type="ECO:0000256" key="3">
    <source>
        <dbReference type="ARBA" id="ARBA00022490"/>
    </source>
</evidence>
<evidence type="ECO:0000313" key="9">
    <source>
        <dbReference type="EMBL" id="CAK8697559.1"/>
    </source>
</evidence>
<keyword evidence="10" id="KW-1185">Reference proteome</keyword>
<gene>
    <name evidence="9" type="ORF">CVLEPA_LOCUS30763</name>
</gene>
<feature type="coiled-coil region" evidence="5">
    <location>
        <begin position="401"/>
        <end position="456"/>
    </location>
</feature>
<dbReference type="Gene3D" id="1.20.5.1000">
    <property type="entry name" value="arf6 gtpase in complex with a specific effector, jip4"/>
    <property type="match status" value="1"/>
</dbReference>
<dbReference type="PROSITE" id="PS51777">
    <property type="entry name" value="RH2"/>
    <property type="match status" value="1"/>
</dbReference>
<comment type="caution">
    <text evidence="9">The sequence shown here is derived from an EMBL/GenBank/DDBJ whole genome shotgun (WGS) entry which is preliminary data.</text>
</comment>
<proteinExistence type="inferred from homology"/>
<dbReference type="InterPro" id="IPR034743">
    <property type="entry name" value="RH1"/>
</dbReference>
<evidence type="ECO:0008006" key="11">
    <source>
        <dbReference type="Google" id="ProtNLM"/>
    </source>
</evidence>
<evidence type="ECO:0000313" key="10">
    <source>
        <dbReference type="Proteomes" id="UP001642483"/>
    </source>
</evidence>
<feature type="region of interest" description="Disordered" evidence="6">
    <location>
        <begin position="318"/>
        <end position="338"/>
    </location>
</feature>
<dbReference type="InterPro" id="IPR015943">
    <property type="entry name" value="WD40/YVTN_repeat-like_dom_sf"/>
</dbReference>
<protein>
    <recommendedName>
        <fullName evidence="11">C-Jun-amino-terminal kinase-interacting protein 4</fullName>
    </recommendedName>
</protein>
<dbReference type="InterPro" id="IPR034744">
    <property type="entry name" value="RH2"/>
</dbReference>
<dbReference type="Pfam" id="PF16471">
    <property type="entry name" value="JIP_LZII"/>
    <property type="match status" value="1"/>
</dbReference>
<feature type="domain" description="RH1" evidence="7">
    <location>
        <begin position="12"/>
        <end position="100"/>
    </location>
</feature>
<sequence>MDVIYGSEQELNSGLSSEKIPSPEIPMQVQAMANNVYSEFQRMMALYGEDVIKELMPLIVTILEALDHALTDCNESAVEIEMLKDDNEQLVTQYDRERQLRRTSEQRLLEYEDQHEVANREIRSRADGLETAARHLELKCKNYSDQVERLQEREAEFKREYSVLHDRHTEMIQSYMEHIEKTKTLQQQVSFNELSQSPVVNFVDWYRKDLTPGGSTISPAESTEFQGFTPDQNQNIVQSPVVSQPGFTSTPGGERSHVSLQDELPKSVANIPTSPAASDVRPKLPSELPLEIMDLGSPSVESEGAEWVMSSAVEDYRNETPELEKRAPNANTEDVDSPVESRVYEKNQVTNESSLYAELSQQDIGDVDEGADILGMSKEVENLILENTKLLATKNALNVVKDDLIQQVDQLSTQHTLLREELKCSENAKTNLTEKVKELESQLSKLQHDLKKTAIGATTNTTSKQIEEEDVLPLSQRKRFTRVEMARVLMERNQYKERLMELQEAVRWTETLRASRNHPDVNQNKNKNKSTIFHFFSRLFTSGNNNESSSQTSEMQGRNMRRSMGSDMSISMAYNAPSSKVIPRSHSSTISMYGRSPTIDALREDSPSKRDGTRREVQSKINDNSRLQACGWSLPNSPASPKEGSRTVPVPVYCAPLLDNNNNMKLWCATAVNISDGRTKDGGAVVGTGSVFYDNSENIENNEDSNRKSPGSLEKLDEEIETQKQYFKTDSKHNMLSSYVWLVSGDSKSGTTSKGSMVTIVDASEPNRCIDKFSVGVYDTHILCITSVPGPSKDDYIRAEDSDITSKAGTTGFTAGPSSTNLTTSCDQELATEATEETVSTSTAKSKKRGVTEHVFTDPNSIHPTSSTNVVDGSSDDPEIGKVEKVQSPVITPDQMTADLASGDSKVDCPLDATRLASLQPTMWLGAQSGYVYVHSAISNWKKCLHQIRLKDSVLAIVHLKGRTLAALADGTVAIFRRNTDGVWNLSNYHLLDLGRPHHSIRCMSVVYNHVWCAYRNKIHIVEPQSIRIFKSFDAHPRRESQVRQLAWAGDGVWVSIRLDSTVRLYHARTLQHLQDVDVEPYVSKVLGSGKLGFSFVRITSLMISNYRLWIGTGNGVVMSVPLSEGAKTSTSSPILSSSPRNQSGEVIRVYSDPVTEKVTPGTFIPYCSMANAQLSFHGYRDAVKFFVAIPGCVTTSSSGNTTNLSPPKQQPALNNDGVLVISGGEGYVDFRKGDLGAISPEEKHSVHSQRLQSALQNSHIIIWQLTHS</sequence>
<feature type="region of interest" description="Disordered" evidence="6">
    <location>
        <begin position="577"/>
        <end position="647"/>
    </location>
</feature>
<organism evidence="9 10">
    <name type="scientific">Clavelina lepadiformis</name>
    <name type="common">Light-bulb sea squirt</name>
    <name type="synonym">Ascidia lepadiformis</name>
    <dbReference type="NCBI Taxonomy" id="159417"/>
    <lineage>
        <taxon>Eukaryota</taxon>
        <taxon>Metazoa</taxon>
        <taxon>Chordata</taxon>
        <taxon>Tunicata</taxon>
        <taxon>Ascidiacea</taxon>
        <taxon>Aplousobranchia</taxon>
        <taxon>Clavelinidae</taxon>
        <taxon>Clavelina</taxon>
    </lineage>
</organism>
<feature type="compositionally biased region" description="Basic and acidic residues" evidence="6">
    <location>
        <begin position="601"/>
        <end position="618"/>
    </location>
</feature>
<evidence type="ECO:0000256" key="5">
    <source>
        <dbReference type="SAM" id="Coils"/>
    </source>
</evidence>
<dbReference type="InterPro" id="IPR039911">
    <property type="entry name" value="JIP3/JIP4"/>
</dbReference>
<feature type="compositionally biased region" description="Low complexity" evidence="6">
    <location>
        <begin position="833"/>
        <end position="844"/>
    </location>
</feature>
<dbReference type="EMBL" id="CAWYQH010000163">
    <property type="protein sequence ID" value="CAK8697559.1"/>
    <property type="molecule type" value="Genomic_DNA"/>
</dbReference>
<feature type="compositionally biased region" description="Polar residues" evidence="6">
    <location>
        <begin position="858"/>
        <end position="872"/>
    </location>
</feature>
<dbReference type="Pfam" id="PF09744">
    <property type="entry name" value="RH1"/>
    <property type="match status" value="1"/>
</dbReference>
<evidence type="ECO:0000256" key="6">
    <source>
        <dbReference type="SAM" id="MobiDB-lite"/>
    </source>
</evidence>
<comment type="subcellular location">
    <subcellularLocation>
        <location evidence="1">Cytoplasm</location>
    </subcellularLocation>
</comment>
<evidence type="ECO:0000259" key="7">
    <source>
        <dbReference type="PROSITE" id="PS51776"/>
    </source>
</evidence>